<dbReference type="EMBL" id="CATNWA010014384">
    <property type="protein sequence ID" value="CAI9571181.1"/>
    <property type="molecule type" value="Genomic_DNA"/>
</dbReference>
<comment type="caution">
    <text evidence="1">The sequence shown here is derived from an EMBL/GenBank/DDBJ whole genome shotgun (WGS) entry which is preliminary data.</text>
</comment>
<feature type="non-terminal residue" evidence="1">
    <location>
        <position position="1"/>
    </location>
</feature>
<keyword evidence="2" id="KW-1185">Reference proteome</keyword>
<evidence type="ECO:0000313" key="2">
    <source>
        <dbReference type="Proteomes" id="UP001162483"/>
    </source>
</evidence>
<gene>
    <name evidence="1" type="ORF">SPARVUS_LOCUS7198161</name>
</gene>
<proteinExistence type="predicted"/>
<reference evidence="1" key="1">
    <citation type="submission" date="2023-05" db="EMBL/GenBank/DDBJ databases">
        <authorList>
            <person name="Stuckert A."/>
        </authorList>
    </citation>
    <scope>NUCLEOTIDE SEQUENCE</scope>
</reference>
<evidence type="ECO:0000313" key="1">
    <source>
        <dbReference type="EMBL" id="CAI9571181.1"/>
    </source>
</evidence>
<name>A0ABN9DEZ6_9NEOB</name>
<organism evidence="1 2">
    <name type="scientific">Staurois parvus</name>
    <dbReference type="NCBI Taxonomy" id="386267"/>
    <lineage>
        <taxon>Eukaryota</taxon>
        <taxon>Metazoa</taxon>
        <taxon>Chordata</taxon>
        <taxon>Craniata</taxon>
        <taxon>Vertebrata</taxon>
        <taxon>Euteleostomi</taxon>
        <taxon>Amphibia</taxon>
        <taxon>Batrachia</taxon>
        <taxon>Anura</taxon>
        <taxon>Neobatrachia</taxon>
        <taxon>Ranoidea</taxon>
        <taxon>Ranidae</taxon>
        <taxon>Staurois</taxon>
    </lineage>
</organism>
<sequence>HFNLSGGIPECSSGKVSVAKALTLSYTRAYHARCSGICSSLTSSCAPAMSPLQCPRQCNRWMPASVFWVPFPATSGRTGDGTGGKFENDKK</sequence>
<protein>
    <submittedName>
        <fullName evidence="1">Uncharacterized protein</fullName>
    </submittedName>
</protein>
<dbReference type="Proteomes" id="UP001162483">
    <property type="component" value="Unassembled WGS sequence"/>
</dbReference>
<accession>A0ABN9DEZ6</accession>